<evidence type="ECO:0000313" key="2">
    <source>
        <dbReference type="EMBL" id="BFH74664.1"/>
    </source>
</evidence>
<proteinExistence type="predicted"/>
<evidence type="ECO:0000259" key="1">
    <source>
        <dbReference type="Pfam" id="PF01637"/>
    </source>
</evidence>
<dbReference type="SUPFAM" id="SSF52540">
    <property type="entry name" value="P-loop containing nucleoside triphosphate hydrolases"/>
    <property type="match status" value="1"/>
</dbReference>
<dbReference type="GO" id="GO:0005524">
    <property type="term" value="F:ATP binding"/>
    <property type="evidence" value="ECO:0007669"/>
    <property type="project" value="InterPro"/>
</dbReference>
<dbReference type="Pfam" id="PF01637">
    <property type="entry name" value="ATPase_2"/>
    <property type="match status" value="1"/>
</dbReference>
<name>A0AAT9GV42_9CREN</name>
<gene>
    <name evidence="2" type="ORF">SJAV_26080</name>
</gene>
<accession>A0AAT9GV42</accession>
<protein>
    <recommendedName>
        <fullName evidence="1">ATPase domain-containing protein</fullName>
    </recommendedName>
</protein>
<dbReference type="PANTHER" id="PTHR34704:SF1">
    <property type="entry name" value="ATPASE"/>
    <property type="match status" value="1"/>
</dbReference>
<sequence>MQRRNFQSYVKEDWESIFHFLKDKVIIIDEFPYMIKEDETVLSTFQKIADEMKYTKTKIILIGSSISLMEDAISYKSPLYGRRTASLELKELKFKHLRGLYLNLEEAIRIYGFAGGVPFYLLKVKPPFYSWINEELKRPDTFIKDEVEFLLRYEFTEIGTYKEILLAISMGKNTLGEIKDFVKIKGDISSYLKKLKRIRLIDRLQRKEERKIHYQG</sequence>
<dbReference type="Gene3D" id="3.40.50.300">
    <property type="entry name" value="P-loop containing nucleotide triphosphate hydrolases"/>
    <property type="match status" value="1"/>
</dbReference>
<dbReference type="EMBL" id="AP031322">
    <property type="protein sequence ID" value="BFH74664.1"/>
    <property type="molecule type" value="Genomic_DNA"/>
</dbReference>
<reference evidence="2" key="1">
    <citation type="submission" date="2024-03" db="EMBL/GenBank/DDBJ databases">
        <title>Complete genome sequence of Sulfurisphaera javensis strain KD-1.</title>
        <authorList>
            <person name="Sakai H."/>
            <person name="Nur N."/>
            <person name="Suwanto A."/>
            <person name="Kurosawa N."/>
        </authorList>
    </citation>
    <scope>NUCLEOTIDE SEQUENCE</scope>
    <source>
        <strain evidence="2">KD-1</strain>
    </source>
</reference>
<dbReference type="PANTHER" id="PTHR34704">
    <property type="entry name" value="ATPASE"/>
    <property type="match status" value="1"/>
</dbReference>
<organism evidence="2">
    <name type="scientific">Sulfurisphaera javensis</name>
    <dbReference type="NCBI Taxonomy" id="2049879"/>
    <lineage>
        <taxon>Archaea</taxon>
        <taxon>Thermoproteota</taxon>
        <taxon>Thermoprotei</taxon>
        <taxon>Sulfolobales</taxon>
        <taxon>Sulfolobaceae</taxon>
        <taxon>Sulfurisphaera</taxon>
    </lineage>
</organism>
<dbReference type="InterPro" id="IPR011579">
    <property type="entry name" value="ATPase_dom"/>
</dbReference>
<dbReference type="InterPro" id="IPR027417">
    <property type="entry name" value="P-loop_NTPase"/>
</dbReference>
<feature type="domain" description="ATPase" evidence="1">
    <location>
        <begin position="7"/>
        <end position="124"/>
    </location>
</feature>
<dbReference type="AlphaFoldDB" id="A0AAT9GV42"/>
<dbReference type="KEGG" id="sjv:SJAV_26080"/>